<name>A0ABS5XW12_9MICO</name>
<sequence length="187" mass="17797">MAGLDDILKNLPIDQIAAKLGVDADTAQAAVSQGGGAILSGLQQNASTSEGSAAIEAALGKHADASIPASVDDVDTADGEKILSHVFGGKEQDVAHALTADSKTAGIDFGALLPMLAPIVMGMLAKNQAQASPGGAPSSAAGDAPSQGGIGDLIGGLLGGGSSNGAAGAPGGFDIGGLLGGLFGGKK</sequence>
<reference evidence="1 2" key="1">
    <citation type="submission" date="2021-03" db="EMBL/GenBank/DDBJ databases">
        <title>Microbacterium pauli sp. nov., isolated from microfiltered milk.</title>
        <authorList>
            <person name="Bellassi P."/>
            <person name="Fontana A."/>
            <person name="Callegari M.L."/>
            <person name="Lorenzo M."/>
            <person name="Cappa F."/>
        </authorList>
    </citation>
    <scope>NUCLEOTIDE SEQUENCE [LARGE SCALE GENOMIC DNA]</scope>
    <source>
        <strain evidence="1 2">DSM 18909</strain>
    </source>
</reference>
<dbReference type="EMBL" id="JAFLHG010000008">
    <property type="protein sequence ID" value="MBT8798354.1"/>
    <property type="molecule type" value="Genomic_DNA"/>
</dbReference>
<dbReference type="Proteomes" id="UP000740605">
    <property type="component" value="Unassembled WGS sequence"/>
</dbReference>
<accession>A0ABS5XW12</accession>
<dbReference type="InterPro" id="IPR009282">
    <property type="entry name" value="DUF937"/>
</dbReference>
<evidence type="ECO:0000313" key="1">
    <source>
        <dbReference type="EMBL" id="MBT8798354.1"/>
    </source>
</evidence>
<proteinExistence type="predicted"/>
<evidence type="ECO:0000313" key="2">
    <source>
        <dbReference type="Proteomes" id="UP000740605"/>
    </source>
</evidence>
<dbReference type="Pfam" id="PF06078">
    <property type="entry name" value="DUF937"/>
    <property type="match status" value="1"/>
</dbReference>
<comment type="caution">
    <text evidence="1">The sequence shown here is derived from an EMBL/GenBank/DDBJ whole genome shotgun (WGS) entry which is preliminary data.</text>
</comment>
<organism evidence="1 2">
    <name type="scientific">Microbacterium flavum</name>
    <dbReference type="NCBI Taxonomy" id="415216"/>
    <lineage>
        <taxon>Bacteria</taxon>
        <taxon>Bacillati</taxon>
        <taxon>Actinomycetota</taxon>
        <taxon>Actinomycetes</taxon>
        <taxon>Micrococcales</taxon>
        <taxon>Microbacteriaceae</taxon>
        <taxon>Microbacterium</taxon>
    </lineage>
</organism>
<keyword evidence="2" id="KW-1185">Reference proteome</keyword>
<dbReference type="RefSeq" id="WP_215487595.1">
    <property type="nucleotide sequence ID" value="NZ_BAAAPJ010000006.1"/>
</dbReference>
<protein>
    <submittedName>
        <fullName evidence="1">DUF937 domain-containing protein</fullName>
    </submittedName>
</protein>
<gene>
    <name evidence="1" type="ORF">J0P97_09750</name>
</gene>